<evidence type="ECO:0000313" key="4">
    <source>
        <dbReference type="Proteomes" id="UP000447434"/>
    </source>
</evidence>
<comment type="caution">
    <text evidence="3">The sequence shown here is derived from an EMBL/GenBank/DDBJ whole genome shotgun (WGS) entry which is preliminary data.</text>
</comment>
<evidence type="ECO:0000256" key="1">
    <source>
        <dbReference type="ARBA" id="ARBA00009846"/>
    </source>
</evidence>
<dbReference type="PANTHER" id="PTHR33787">
    <property type="match status" value="1"/>
</dbReference>
<keyword evidence="2" id="KW-0812">Transmembrane</keyword>
<feature type="transmembrane region" description="Helical" evidence="2">
    <location>
        <begin position="31"/>
        <end position="50"/>
    </location>
</feature>
<accession>A0A6A4QEJ8</accession>
<dbReference type="EMBL" id="WOCE01000006">
    <property type="protein sequence ID" value="KAE9612251.1"/>
    <property type="molecule type" value="Genomic_DNA"/>
</dbReference>
<dbReference type="PANTHER" id="PTHR33787:SF4">
    <property type="entry name" value="YCF20-LIKE PROTEIN"/>
    <property type="match status" value="1"/>
</dbReference>
<reference evidence="4" key="1">
    <citation type="journal article" date="2020" name="Nat. Commun.">
        <title>Genome sequence of the cluster root forming white lupin.</title>
        <authorList>
            <person name="Hufnagel B."/>
            <person name="Marques A."/>
            <person name="Soriano A."/>
            <person name="Marques L."/>
            <person name="Divol F."/>
            <person name="Doumas P."/>
            <person name="Sallet E."/>
            <person name="Mancinotti D."/>
            <person name="Carrere S."/>
            <person name="Marande W."/>
            <person name="Arribat S."/>
            <person name="Keller J."/>
            <person name="Huneau C."/>
            <person name="Blein T."/>
            <person name="Aime D."/>
            <person name="Laguerre M."/>
            <person name="Taylor J."/>
            <person name="Schubert V."/>
            <person name="Nelson M."/>
            <person name="Geu-Flores F."/>
            <person name="Crespi M."/>
            <person name="Gallardo-Guerrero K."/>
            <person name="Delaux P.-M."/>
            <person name="Salse J."/>
            <person name="Berges H."/>
            <person name="Guyot R."/>
            <person name="Gouzy J."/>
            <person name="Peret B."/>
        </authorList>
    </citation>
    <scope>NUCLEOTIDE SEQUENCE [LARGE SCALE GENOMIC DNA]</scope>
    <source>
        <strain evidence="4">cv. Amiga</strain>
    </source>
</reference>
<protein>
    <submittedName>
        <fullName evidence="3">Uncharacterized protein</fullName>
    </submittedName>
</protein>
<name>A0A6A4QEJ8_LUPAL</name>
<keyword evidence="2" id="KW-0472">Membrane</keyword>
<comment type="similarity">
    <text evidence="1">Belongs to the ycf20 family.</text>
</comment>
<dbReference type="InterPro" id="IPR007572">
    <property type="entry name" value="Uncharacterised_Ycf20"/>
</dbReference>
<evidence type="ECO:0000313" key="3">
    <source>
        <dbReference type="EMBL" id="KAE9612251.1"/>
    </source>
</evidence>
<gene>
    <name evidence="3" type="ORF">Lalb_Chr06g0171011</name>
</gene>
<dbReference type="Proteomes" id="UP000447434">
    <property type="component" value="Chromosome 6"/>
</dbReference>
<proteinExistence type="inferred from homology"/>
<keyword evidence="4" id="KW-1185">Reference proteome</keyword>
<organism evidence="3 4">
    <name type="scientific">Lupinus albus</name>
    <name type="common">White lupine</name>
    <name type="synonym">Lupinus termis</name>
    <dbReference type="NCBI Taxonomy" id="3870"/>
    <lineage>
        <taxon>Eukaryota</taxon>
        <taxon>Viridiplantae</taxon>
        <taxon>Streptophyta</taxon>
        <taxon>Embryophyta</taxon>
        <taxon>Tracheophyta</taxon>
        <taxon>Spermatophyta</taxon>
        <taxon>Magnoliopsida</taxon>
        <taxon>eudicotyledons</taxon>
        <taxon>Gunneridae</taxon>
        <taxon>Pentapetalae</taxon>
        <taxon>rosids</taxon>
        <taxon>fabids</taxon>
        <taxon>Fabales</taxon>
        <taxon>Fabaceae</taxon>
        <taxon>Papilionoideae</taxon>
        <taxon>50 kb inversion clade</taxon>
        <taxon>genistoids sensu lato</taxon>
        <taxon>core genistoids</taxon>
        <taxon>Genisteae</taxon>
        <taxon>Lupinus</taxon>
    </lineage>
</organism>
<keyword evidence="2" id="KW-1133">Transmembrane helix</keyword>
<dbReference type="AlphaFoldDB" id="A0A6A4QEJ8"/>
<evidence type="ECO:0000256" key="2">
    <source>
        <dbReference type="SAM" id="Phobius"/>
    </source>
</evidence>
<sequence>MFLILLLKESNIYSLYLCNMRKYGWNFPMKIFLLFFCFYITNALATNALATILRQTGDCDVLVAGVVVAAIRRLQSFLMMMKY</sequence>